<accession>A0A090WYN6</accession>
<dbReference type="Pfam" id="PF08450">
    <property type="entry name" value="SGL"/>
    <property type="match status" value="1"/>
</dbReference>
<dbReference type="InterPro" id="IPR013658">
    <property type="entry name" value="SGL"/>
</dbReference>
<dbReference type="AlphaFoldDB" id="A0A090WYN6"/>
<evidence type="ECO:0000313" key="5">
    <source>
        <dbReference type="EMBL" id="GAL82081.1"/>
    </source>
</evidence>
<dbReference type="EC" id="3.1.1.17" evidence="5"/>
<dbReference type="Gene3D" id="2.120.10.30">
    <property type="entry name" value="TolB, C-terminal domain"/>
    <property type="match status" value="1"/>
</dbReference>
<sequence length="278" mass="31124">MKANLLLDAKASLGEGPVYLSGSQELLWVDIHQGEVHCFQINKKEDYIIYKGNKPSCIIPLKNNEFLIADTNKLLKFDKASQEYQLFLNLDFKDDNIRFNDGKMDPYGNIWIGTMDINVTPKQGALYRIDNNKMCFKVLEGITISNGLAWSQDAKTMYYIDTYENVVFGFDFNSNCDISNQRIVIDIPKDKGAPDGMTIDSQGNLWIALWGGNAVICCDPKTGELKDKIEVDAPHVTSCTLGGEMEDVLFITTARDGLSSDDLIKYPLSGGLFFAKIK</sequence>
<dbReference type="PANTHER" id="PTHR10907:SF47">
    <property type="entry name" value="REGUCALCIN"/>
    <property type="match status" value="1"/>
</dbReference>
<dbReference type="RefSeq" id="WP_042500626.1">
    <property type="nucleotide sequence ID" value="NZ_BBNU01000021.1"/>
</dbReference>
<reference evidence="5 6" key="1">
    <citation type="journal article" date="2014" name="Genome Announc.">
        <title>Draft Genome Sequences of Marine Flavobacterium Algibacter lectus Strains SS8 and NR4.</title>
        <authorList>
            <person name="Takatani N."/>
            <person name="Nakanishi M."/>
            <person name="Meirelles P."/>
            <person name="Mino S."/>
            <person name="Suda W."/>
            <person name="Oshima K."/>
            <person name="Hattori M."/>
            <person name="Ohkuma M."/>
            <person name="Hosokawa M."/>
            <person name="Miyashita K."/>
            <person name="Thompson F.L."/>
            <person name="Niwa A."/>
            <person name="Sawabe T."/>
            <person name="Sawabe T."/>
        </authorList>
    </citation>
    <scope>NUCLEOTIDE SEQUENCE [LARGE SCALE GENOMIC DNA]</scope>
    <source>
        <strain evidence="6">JCM19274</strain>
    </source>
</reference>
<evidence type="ECO:0000256" key="2">
    <source>
        <dbReference type="PIRSR" id="PIRSR605511-1"/>
    </source>
</evidence>
<evidence type="ECO:0000256" key="1">
    <source>
        <dbReference type="ARBA" id="ARBA00008853"/>
    </source>
</evidence>
<keyword evidence="3" id="KW-0862">Zinc</keyword>
<dbReference type="EMBL" id="BBNU01000021">
    <property type="protein sequence ID" value="GAL82081.1"/>
    <property type="molecule type" value="Genomic_DNA"/>
</dbReference>
<dbReference type="GO" id="GO:0019853">
    <property type="term" value="P:L-ascorbic acid biosynthetic process"/>
    <property type="evidence" value="ECO:0007669"/>
    <property type="project" value="TreeGrafter"/>
</dbReference>
<feature type="binding site" evidence="3">
    <location>
        <position position="98"/>
    </location>
    <ligand>
        <name>substrate</name>
    </ligand>
</feature>
<feature type="binding site" evidence="3">
    <location>
        <position position="146"/>
    </location>
    <ligand>
        <name>a divalent metal cation</name>
        <dbReference type="ChEBI" id="CHEBI:60240"/>
    </ligand>
</feature>
<comment type="similarity">
    <text evidence="1">Belongs to the SMP-30/CGR1 family.</text>
</comment>
<protein>
    <submittedName>
        <fullName evidence="5">Gluconolactonase</fullName>
        <ecNumber evidence="5">3.1.1.17</ecNumber>
    </submittedName>
</protein>
<gene>
    <name evidence="5" type="ORF">JCM19274_2792</name>
</gene>
<feature type="binding site" evidence="3">
    <location>
        <position position="195"/>
    </location>
    <ligand>
        <name>a divalent metal cation</name>
        <dbReference type="ChEBI" id="CHEBI:60240"/>
    </ligand>
</feature>
<keyword evidence="3" id="KW-0479">Metal-binding</keyword>
<proteinExistence type="inferred from homology"/>
<dbReference type="InterPro" id="IPR005511">
    <property type="entry name" value="SMP-30"/>
</dbReference>
<evidence type="ECO:0000313" key="6">
    <source>
        <dbReference type="Proteomes" id="UP000029643"/>
    </source>
</evidence>
<dbReference type="Proteomes" id="UP000029643">
    <property type="component" value="Unassembled WGS sequence"/>
</dbReference>
<name>A0A090WYN6_9FLAO</name>
<feature type="binding site" evidence="3">
    <location>
        <position position="100"/>
    </location>
    <ligand>
        <name>substrate</name>
    </ligand>
</feature>
<feature type="domain" description="SMP-30/Gluconolactonase/LRE-like region" evidence="4">
    <location>
        <begin position="13"/>
        <end position="255"/>
    </location>
</feature>
<organism evidence="5 6">
    <name type="scientific">Algibacter lectus</name>
    <dbReference type="NCBI Taxonomy" id="221126"/>
    <lineage>
        <taxon>Bacteria</taxon>
        <taxon>Pseudomonadati</taxon>
        <taxon>Bacteroidota</taxon>
        <taxon>Flavobacteriia</taxon>
        <taxon>Flavobacteriales</taxon>
        <taxon>Flavobacteriaceae</taxon>
        <taxon>Algibacter</taxon>
    </lineage>
</organism>
<dbReference type="SUPFAM" id="SSF63829">
    <property type="entry name" value="Calcium-dependent phosphotriesterase"/>
    <property type="match status" value="1"/>
</dbReference>
<comment type="caution">
    <text evidence="5">The sequence shown here is derived from an EMBL/GenBank/DDBJ whole genome shotgun (WGS) entry which is preliminary data.</text>
</comment>
<feature type="active site" description="Proton donor/acceptor" evidence="2">
    <location>
        <position position="195"/>
    </location>
</feature>
<dbReference type="InterPro" id="IPR011042">
    <property type="entry name" value="6-blade_b-propeller_TolB-like"/>
</dbReference>
<dbReference type="PANTHER" id="PTHR10907">
    <property type="entry name" value="REGUCALCIN"/>
    <property type="match status" value="1"/>
</dbReference>
<keyword evidence="5" id="KW-0378">Hydrolase</keyword>
<comment type="cofactor">
    <cofactor evidence="3">
        <name>Zn(2+)</name>
        <dbReference type="ChEBI" id="CHEBI:29105"/>
    </cofactor>
    <text evidence="3">Binds 1 divalent metal cation per subunit.</text>
</comment>
<dbReference type="GO" id="GO:0004341">
    <property type="term" value="F:gluconolactonase activity"/>
    <property type="evidence" value="ECO:0007669"/>
    <property type="project" value="UniProtKB-EC"/>
</dbReference>
<dbReference type="GO" id="GO:0005509">
    <property type="term" value="F:calcium ion binding"/>
    <property type="evidence" value="ECO:0007669"/>
    <property type="project" value="TreeGrafter"/>
</dbReference>
<evidence type="ECO:0000259" key="4">
    <source>
        <dbReference type="Pfam" id="PF08450"/>
    </source>
</evidence>
<feature type="binding site" evidence="3">
    <location>
        <position position="15"/>
    </location>
    <ligand>
        <name>a divalent metal cation</name>
        <dbReference type="ChEBI" id="CHEBI:60240"/>
    </ligand>
</feature>
<evidence type="ECO:0000256" key="3">
    <source>
        <dbReference type="PIRSR" id="PIRSR605511-2"/>
    </source>
</evidence>
<dbReference type="PRINTS" id="PR01790">
    <property type="entry name" value="SMP30FAMILY"/>
</dbReference>